<dbReference type="GO" id="GO:0004803">
    <property type="term" value="F:transposase activity"/>
    <property type="evidence" value="ECO:0007669"/>
    <property type="project" value="InterPro"/>
</dbReference>
<dbReference type="RefSeq" id="WP_279299736.1">
    <property type="nucleotide sequence ID" value="NZ_JAOTIF010000032.1"/>
</dbReference>
<name>A0A9X2XQ06_9BACT</name>
<reference evidence="2" key="1">
    <citation type="submission" date="2022-09" db="EMBL/GenBank/DDBJ databases">
        <authorList>
            <person name="Yuan C."/>
            <person name="Ke Z."/>
        </authorList>
    </citation>
    <scope>NUCLEOTIDE SEQUENCE</scope>
    <source>
        <strain evidence="2">LB-8</strain>
    </source>
</reference>
<dbReference type="SUPFAM" id="SSF46689">
    <property type="entry name" value="Homeodomain-like"/>
    <property type="match status" value="1"/>
</dbReference>
<organism evidence="2 3">
    <name type="scientific">Paraflavisolibacter caeni</name>
    <dbReference type="NCBI Taxonomy" id="2982496"/>
    <lineage>
        <taxon>Bacteria</taxon>
        <taxon>Pseudomonadati</taxon>
        <taxon>Bacteroidota</taxon>
        <taxon>Chitinophagia</taxon>
        <taxon>Chitinophagales</taxon>
        <taxon>Chitinophagaceae</taxon>
        <taxon>Paraflavisolibacter</taxon>
    </lineage>
</organism>
<dbReference type="AlphaFoldDB" id="A0A9X2XQ06"/>
<evidence type="ECO:0000313" key="3">
    <source>
        <dbReference type="Proteomes" id="UP001155483"/>
    </source>
</evidence>
<proteinExistence type="predicted"/>
<dbReference type="InterPro" id="IPR002514">
    <property type="entry name" value="Transposase_8"/>
</dbReference>
<evidence type="ECO:0000313" key="2">
    <source>
        <dbReference type="EMBL" id="MCU7552299.1"/>
    </source>
</evidence>
<reference evidence="2" key="2">
    <citation type="submission" date="2023-04" db="EMBL/GenBank/DDBJ databases">
        <title>Paracnuella aquatica gen. nov., sp. nov., a member of the family Chitinophagaceae isolated from a hot spring.</title>
        <authorList>
            <person name="Wang C."/>
        </authorList>
    </citation>
    <scope>NUCLEOTIDE SEQUENCE</scope>
    <source>
        <strain evidence="2">LB-8</strain>
    </source>
</reference>
<dbReference type="EMBL" id="JAOTIF010000032">
    <property type="protein sequence ID" value="MCU7552299.1"/>
    <property type="molecule type" value="Genomic_DNA"/>
</dbReference>
<sequence>MATQRRKFTDEEKLDILQQANKMGITAVLRTHNLSYSVFTKWKQKFMKSDINTDLNSLIHKARSEIKLLIEENTRLKKIIAHQALELELKDEELKKTNDLLKKNK</sequence>
<accession>A0A9X2XQ06</accession>
<keyword evidence="3" id="KW-1185">Reference proteome</keyword>
<keyword evidence="1" id="KW-0175">Coiled coil</keyword>
<gene>
    <name evidence="2" type="ORF">OCK74_24480</name>
</gene>
<evidence type="ECO:0000256" key="1">
    <source>
        <dbReference type="SAM" id="Coils"/>
    </source>
</evidence>
<dbReference type="Proteomes" id="UP001155483">
    <property type="component" value="Unassembled WGS sequence"/>
</dbReference>
<dbReference type="InterPro" id="IPR009057">
    <property type="entry name" value="Homeodomain-like_sf"/>
</dbReference>
<comment type="caution">
    <text evidence="2">The sequence shown here is derived from an EMBL/GenBank/DDBJ whole genome shotgun (WGS) entry which is preliminary data.</text>
</comment>
<feature type="coiled-coil region" evidence="1">
    <location>
        <begin position="52"/>
        <end position="104"/>
    </location>
</feature>
<dbReference type="GO" id="GO:0006313">
    <property type="term" value="P:DNA transposition"/>
    <property type="evidence" value="ECO:0007669"/>
    <property type="project" value="InterPro"/>
</dbReference>
<protein>
    <submittedName>
        <fullName evidence="2">Transposase</fullName>
    </submittedName>
</protein>
<dbReference type="GO" id="GO:0003677">
    <property type="term" value="F:DNA binding"/>
    <property type="evidence" value="ECO:0007669"/>
    <property type="project" value="InterPro"/>
</dbReference>
<dbReference type="Pfam" id="PF01527">
    <property type="entry name" value="HTH_Tnp_1"/>
    <property type="match status" value="1"/>
</dbReference>